<dbReference type="InterPro" id="IPR029062">
    <property type="entry name" value="Class_I_gatase-like"/>
</dbReference>
<keyword evidence="2" id="KW-0436">Ligase</keyword>
<keyword evidence="3" id="KW-1185">Reference proteome</keyword>
<dbReference type="PROSITE" id="PS51273">
    <property type="entry name" value="GATASE_TYPE_1"/>
    <property type="match status" value="1"/>
</dbReference>
<evidence type="ECO:0000313" key="2">
    <source>
        <dbReference type="EMBL" id="AJK45585.1"/>
    </source>
</evidence>
<gene>
    <name evidence="2" type="ORF">BGL_1c10610</name>
</gene>
<evidence type="ECO:0000313" key="3">
    <source>
        <dbReference type="Proteomes" id="UP000031838"/>
    </source>
</evidence>
<organism evidence="2 3">
    <name type="scientific">Burkholderia plantarii</name>
    <dbReference type="NCBI Taxonomy" id="41899"/>
    <lineage>
        <taxon>Bacteria</taxon>
        <taxon>Pseudomonadati</taxon>
        <taxon>Pseudomonadota</taxon>
        <taxon>Betaproteobacteria</taxon>
        <taxon>Burkholderiales</taxon>
        <taxon>Burkholderiaceae</taxon>
        <taxon>Burkholderia</taxon>
    </lineage>
</organism>
<dbReference type="InterPro" id="IPR017926">
    <property type="entry name" value="GATASE"/>
</dbReference>
<dbReference type="RefSeq" id="WP_042626453.1">
    <property type="nucleotide sequence ID" value="NZ_CP002580.1"/>
</dbReference>
<dbReference type="HOGENOM" id="CLU_054974_1_0_4"/>
<keyword evidence="2" id="KW-0808">Transferase</keyword>
<dbReference type="CDD" id="cd01741">
    <property type="entry name" value="GATase1_1"/>
    <property type="match status" value="1"/>
</dbReference>
<dbReference type="PANTHER" id="PTHR42695:SF5">
    <property type="entry name" value="GLUTAMINE AMIDOTRANSFERASE YLR126C-RELATED"/>
    <property type="match status" value="1"/>
</dbReference>
<dbReference type="EC" id="6.3.5.2" evidence="2"/>
<keyword evidence="2" id="KW-0315">Glutamine amidotransferase</keyword>
<protein>
    <submittedName>
        <fullName evidence="2">Glutamine amidotransferase</fullName>
        <ecNumber evidence="2">6.3.5.2</ecNumber>
    </submittedName>
</protein>
<dbReference type="GO" id="GO:0005829">
    <property type="term" value="C:cytosol"/>
    <property type="evidence" value="ECO:0007669"/>
    <property type="project" value="TreeGrafter"/>
</dbReference>
<dbReference type="InterPro" id="IPR044992">
    <property type="entry name" value="ChyE-like"/>
</dbReference>
<dbReference type="NCBIfam" id="NF006098">
    <property type="entry name" value="PRK08250.1"/>
    <property type="match status" value="1"/>
</dbReference>
<dbReference type="GO" id="GO:0003922">
    <property type="term" value="F:GMP synthase (glutamine-hydrolyzing) activity"/>
    <property type="evidence" value="ECO:0007669"/>
    <property type="project" value="UniProtKB-EC"/>
</dbReference>
<dbReference type="Gene3D" id="3.40.50.880">
    <property type="match status" value="1"/>
</dbReference>
<dbReference type="GO" id="GO:0016740">
    <property type="term" value="F:transferase activity"/>
    <property type="evidence" value="ECO:0007669"/>
    <property type="project" value="UniProtKB-KW"/>
</dbReference>
<dbReference type="SUPFAM" id="SSF52317">
    <property type="entry name" value="Class I glutamine amidotransferase-like"/>
    <property type="match status" value="1"/>
</dbReference>
<proteinExistence type="predicted"/>
<feature type="domain" description="Glutamine amidotransferase" evidence="1">
    <location>
        <begin position="41"/>
        <end position="185"/>
    </location>
</feature>
<accession>A0A0B6RWZ7</accession>
<dbReference type="Pfam" id="PF00117">
    <property type="entry name" value="GATase"/>
    <property type="match status" value="1"/>
</dbReference>
<dbReference type="KEGG" id="bgp:BGL_1c10610"/>
<sequence length="244" mass="26049">MNVHFVIHEAFEAPGAYETWVTTRVHQAGYSRVHAGDAPPASSAGIDLLVVLGGPQSPATTRQECAHFDSAAEQRLIAQCIADGKAVVGVCLGAQLIGEALGAKVETSPQKEIGQFPITLTRAGRANGKFADFPDTLEVGHWHGDMPGLTAGATVLAASEGCPRQIVEYGELVYGFQCHMEFTPEVIELLIAASARELAALAAHRFVQQPAALRANRPEAMRAMNEVLFGFLDRLMAAYAARRA</sequence>
<name>A0A0B6RWZ7_BURPL</name>
<dbReference type="EMBL" id="CP002580">
    <property type="protein sequence ID" value="AJK45585.1"/>
    <property type="molecule type" value="Genomic_DNA"/>
</dbReference>
<dbReference type="FunFam" id="3.40.50.880:FF:000033">
    <property type="entry name" value="Glutamine amidotransferase class-I"/>
    <property type="match status" value="1"/>
</dbReference>
<evidence type="ECO:0000259" key="1">
    <source>
        <dbReference type="Pfam" id="PF00117"/>
    </source>
</evidence>
<dbReference type="Proteomes" id="UP000031838">
    <property type="component" value="Chromosome 1"/>
</dbReference>
<dbReference type="AlphaFoldDB" id="A0A0B6RWZ7"/>
<reference evidence="3" key="1">
    <citation type="submission" date="2011-03" db="EMBL/GenBank/DDBJ databases">
        <authorList>
            <person name="Voget S."/>
            <person name="Streit W.R."/>
            <person name="Jaeger K.E."/>
            <person name="Daniel R."/>
        </authorList>
    </citation>
    <scope>NUCLEOTIDE SEQUENCE [LARGE SCALE GENOMIC DNA]</scope>
    <source>
        <strain evidence="3">PG1</strain>
    </source>
</reference>
<dbReference type="PANTHER" id="PTHR42695">
    <property type="entry name" value="GLUTAMINE AMIDOTRANSFERASE YLR126C-RELATED"/>
    <property type="match status" value="1"/>
</dbReference>
<reference evidence="2 3" key="2">
    <citation type="journal article" date="2016" name="Appl. Microbiol. Biotechnol.">
        <title>Mutations improving production and secretion of extracellular lipase by Burkholderia glumae PG1.</title>
        <authorList>
            <person name="Knapp A."/>
            <person name="Voget S."/>
            <person name="Gao R."/>
            <person name="Zaburannyi N."/>
            <person name="Krysciak D."/>
            <person name="Breuer M."/>
            <person name="Hauer B."/>
            <person name="Streit W.R."/>
            <person name="Muller R."/>
            <person name="Daniel R."/>
            <person name="Jaeger K.E."/>
        </authorList>
    </citation>
    <scope>NUCLEOTIDE SEQUENCE [LARGE SCALE GENOMIC DNA]</scope>
    <source>
        <strain evidence="2 3">PG1</strain>
    </source>
</reference>